<evidence type="ECO:0000256" key="1">
    <source>
        <dbReference type="SAM" id="MobiDB-lite"/>
    </source>
</evidence>
<feature type="compositionally biased region" description="Low complexity" evidence="1">
    <location>
        <begin position="119"/>
        <end position="135"/>
    </location>
</feature>
<dbReference type="Proteomes" id="UP000298390">
    <property type="component" value="Unassembled WGS sequence"/>
</dbReference>
<feature type="non-terminal residue" evidence="3">
    <location>
        <position position="181"/>
    </location>
</feature>
<evidence type="ECO:0000313" key="3">
    <source>
        <dbReference type="EMBL" id="TFY60512.1"/>
    </source>
</evidence>
<evidence type="ECO:0000313" key="4">
    <source>
        <dbReference type="Proteomes" id="UP000298390"/>
    </source>
</evidence>
<dbReference type="AlphaFoldDB" id="A0A4Y9YE90"/>
<feature type="region of interest" description="Disordered" evidence="1">
    <location>
        <begin position="119"/>
        <end position="181"/>
    </location>
</feature>
<feature type="signal peptide" evidence="2">
    <location>
        <begin position="1"/>
        <end position="21"/>
    </location>
</feature>
<dbReference type="EMBL" id="SEKV01000250">
    <property type="protein sequence ID" value="TFY60512.1"/>
    <property type="molecule type" value="Genomic_DNA"/>
</dbReference>
<feature type="region of interest" description="Disordered" evidence="1">
    <location>
        <begin position="30"/>
        <end position="97"/>
    </location>
</feature>
<sequence length="181" mass="18024">MRYAIVAPFAVVAVCSLPALAAPTPSGFVYRRGPGGQAGAKPPPSSTAGQSSDLLDSSMGEDTMGGDLMDLGAGATPGQGFPSSPKPTPSGAGGGLLMRQRSDDLWVRKLIDELVARASTGSVAGASAVPPSSSSKPLAADDDNERLPEEDELGMEPSGSSAFGAPRCAGGTMSSGYGILP</sequence>
<comment type="caution">
    <text evidence="3">The sequence shown here is derived from an EMBL/GenBank/DDBJ whole genome shotgun (WGS) entry which is preliminary data.</text>
</comment>
<name>A0A4Y9YE90_9APHY</name>
<feature type="compositionally biased region" description="Polar residues" evidence="1">
    <location>
        <begin position="46"/>
        <end position="55"/>
    </location>
</feature>
<feature type="chain" id="PRO_5021354664" evidence="2">
    <location>
        <begin position="22"/>
        <end position="181"/>
    </location>
</feature>
<evidence type="ECO:0000256" key="2">
    <source>
        <dbReference type="SAM" id="SignalP"/>
    </source>
</evidence>
<accession>A0A4Y9YE90</accession>
<keyword evidence="2" id="KW-0732">Signal</keyword>
<gene>
    <name evidence="3" type="ORF">EVJ58_g5097</name>
</gene>
<organism evidence="3 4">
    <name type="scientific">Rhodofomes roseus</name>
    <dbReference type="NCBI Taxonomy" id="34475"/>
    <lineage>
        <taxon>Eukaryota</taxon>
        <taxon>Fungi</taxon>
        <taxon>Dikarya</taxon>
        <taxon>Basidiomycota</taxon>
        <taxon>Agaricomycotina</taxon>
        <taxon>Agaricomycetes</taxon>
        <taxon>Polyporales</taxon>
        <taxon>Rhodofomes</taxon>
    </lineage>
</organism>
<reference evidence="3 4" key="1">
    <citation type="submission" date="2019-01" db="EMBL/GenBank/DDBJ databases">
        <title>Genome sequencing of the rare red list fungi Fomitopsis rosea.</title>
        <authorList>
            <person name="Buettner E."/>
            <person name="Kellner H."/>
        </authorList>
    </citation>
    <scope>NUCLEOTIDE SEQUENCE [LARGE SCALE GENOMIC DNA]</scope>
    <source>
        <strain evidence="3 4">DSM 105464</strain>
    </source>
</reference>
<protein>
    <submittedName>
        <fullName evidence="3">Uncharacterized protein</fullName>
    </submittedName>
</protein>
<proteinExistence type="predicted"/>
<feature type="compositionally biased region" description="Acidic residues" evidence="1">
    <location>
        <begin position="140"/>
        <end position="154"/>
    </location>
</feature>